<reference evidence="1 2" key="1">
    <citation type="submission" date="2018-08" db="EMBL/GenBank/DDBJ databases">
        <title>A genome reference for cultivated species of the human gut microbiota.</title>
        <authorList>
            <person name="Zou Y."/>
            <person name="Xue W."/>
            <person name="Luo G."/>
        </authorList>
    </citation>
    <scope>NUCLEOTIDE SEQUENCE [LARGE SCALE GENOMIC DNA]</scope>
    <source>
        <strain evidence="1 2">AM42-38</strain>
    </source>
</reference>
<comment type="caution">
    <text evidence="1">The sequence shown here is derived from an EMBL/GenBank/DDBJ whole genome shotgun (WGS) entry which is preliminary data.</text>
</comment>
<dbReference type="PROSITE" id="PS51257">
    <property type="entry name" value="PROKAR_LIPOPROTEIN"/>
    <property type="match status" value="1"/>
</dbReference>
<dbReference type="RefSeq" id="WP_118400984.1">
    <property type="nucleotide sequence ID" value="NZ_CABJGD010000044.1"/>
</dbReference>
<sequence>MKTWKFSFFLFWIAIGFTACQDSSKHIYPRYEQFPETYNESCVQEIGNDSVFFRYPYRIDIKDSLAILLDLHNDSHFLYAFTFPDWQPITPFGKRGEGPDEILSAERIRICSPDSIWVLDSNRAQITRWKVSVADKKAERMEEIPLDKQLLRTLDFCKTDSGFLVTDYTGSYRYHVLDAKGRIQKSIGSIPTEDESLRESLPALAQAWRTFMSYNPKNQVLALVTQLGETVEIFNLKTGFHTVLFGPNGEPVFSQQGGEAFPKGIKGFNEVLVADSCIYAVFDGVSFKERIRNMQEGKKLAKGGKFVYVFDLEGKPLRKLVLDHSVFGLALQGERLYTTSLDNNNPVILY</sequence>
<name>A0A413SVR7_9BACT</name>
<organism evidence="1 2">
    <name type="scientific">Phocaeicola coprophilus</name>
    <dbReference type="NCBI Taxonomy" id="387090"/>
    <lineage>
        <taxon>Bacteria</taxon>
        <taxon>Pseudomonadati</taxon>
        <taxon>Bacteroidota</taxon>
        <taxon>Bacteroidia</taxon>
        <taxon>Bacteroidales</taxon>
        <taxon>Bacteroidaceae</taxon>
        <taxon>Phocaeicola</taxon>
    </lineage>
</organism>
<dbReference type="EMBL" id="QSFT01000044">
    <property type="protein sequence ID" value="RHA73132.1"/>
    <property type="molecule type" value="Genomic_DNA"/>
</dbReference>
<gene>
    <name evidence="1" type="ORF">DW921_14085</name>
</gene>
<evidence type="ECO:0000313" key="2">
    <source>
        <dbReference type="Proteomes" id="UP000283855"/>
    </source>
</evidence>
<dbReference type="InterPro" id="IPR011044">
    <property type="entry name" value="Quino_amine_DH_bsu"/>
</dbReference>
<dbReference type="Proteomes" id="UP000283855">
    <property type="component" value="Unassembled WGS sequence"/>
</dbReference>
<proteinExistence type="predicted"/>
<dbReference type="AlphaFoldDB" id="A0A413SVR7"/>
<dbReference type="SUPFAM" id="SSF50969">
    <property type="entry name" value="YVTN repeat-like/Quinoprotein amine dehydrogenase"/>
    <property type="match status" value="1"/>
</dbReference>
<accession>A0A413SVR7</accession>
<protein>
    <recommendedName>
        <fullName evidence="3">6-bladed beta-propeller</fullName>
    </recommendedName>
</protein>
<evidence type="ECO:0000313" key="1">
    <source>
        <dbReference type="EMBL" id="RHA73132.1"/>
    </source>
</evidence>
<dbReference type="Pfam" id="PF15869">
    <property type="entry name" value="TolB_like"/>
    <property type="match status" value="1"/>
</dbReference>
<evidence type="ECO:0008006" key="3">
    <source>
        <dbReference type="Google" id="ProtNLM"/>
    </source>
</evidence>